<keyword evidence="3" id="KW-0328">Glycosyltransferase</keyword>
<dbReference type="GO" id="GO:0016757">
    <property type="term" value="F:glycosyltransferase activity"/>
    <property type="evidence" value="ECO:0007669"/>
    <property type="project" value="UniProtKB-KW"/>
</dbReference>
<evidence type="ECO:0000313" key="8">
    <source>
        <dbReference type="Proteomes" id="UP001143747"/>
    </source>
</evidence>
<comment type="subcellular location">
    <subcellularLocation>
        <location evidence="1">Cell membrane</location>
    </subcellularLocation>
</comment>
<dbReference type="CDD" id="cd00761">
    <property type="entry name" value="Glyco_tranf_GTA_type"/>
    <property type="match status" value="1"/>
</dbReference>
<dbReference type="AlphaFoldDB" id="A0A9Q4KSE1"/>
<evidence type="ECO:0000256" key="2">
    <source>
        <dbReference type="ARBA" id="ARBA00022475"/>
    </source>
</evidence>
<proteinExistence type="predicted"/>
<dbReference type="Gene3D" id="3.90.550.10">
    <property type="entry name" value="Spore Coat Polysaccharide Biosynthesis Protein SpsA, Chain A"/>
    <property type="match status" value="1"/>
</dbReference>
<keyword evidence="5" id="KW-0472">Membrane</keyword>
<evidence type="ECO:0000256" key="3">
    <source>
        <dbReference type="ARBA" id="ARBA00022676"/>
    </source>
</evidence>
<sequence length="234" mass="26493">MKVSVVIPTYNEEKNIGRCLESLCNQTMNRTEYELIVVDGNSKDTTRDIAQKYADKVIIQTRAKVGGARNDGADLATADIIATTDGDCVLPPEWIETVYQEFAAHPEAAAIYGTVYPLEDGIKNRVNLGMANTFSRLGYYTKTLYYTLGCNTAFRRDAFMKIGGYKVCDAGDDLEIARRVVHEGTVRFCPKMRVAFSMRRYDQFGTIKSLREWIHIVRKGGDSDECQYSKREYQ</sequence>
<dbReference type="GO" id="GO:0005886">
    <property type="term" value="C:plasma membrane"/>
    <property type="evidence" value="ECO:0007669"/>
    <property type="project" value="UniProtKB-SubCell"/>
</dbReference>
<dbReference type="PANTHER" id="PTHR43646">
    <property type="entry name" value="GLYCOSYLTRANSFERASE"/>
    <property type="match status" value="1"/>
</dbReference>
<protein>
    <submittedName>
        <fullName evidence="7">Glycosyltransferase family 2 protein</fullName>
    </submittedName>
</protein>
<dbReference type="InterPro" id="IPR029044">
    <property type="entry name" value="Nucleotide-diphossugar_trans"/>
</dbReference>
<dbReference type="RefSeq" id="WP_274923782.1">
    <property type="nucleotide sequence ID" value="NZ_JAKELO010000002.1"/>
</dbReference>
<evidence type="ECO:0000259" key="6">
    <source>
        <dbReference type="Pfam" id="PF00535"/>
    </source>
</evidence>
<evidence type="ECO:0000256" key="4">
    <source>
        <dbReference type="ARBA" id="ARBA00022679"/>
    </source>
</evidence>
<name>A0A9Q4KSE1_9EURY</name>
<keyword evidence="8" id="KW-1185">Reference proteome</keyword>
<gene>
    <name evidence="7" type="ORF">L0665_00550</name>
</gene>
<accession>A0A9Q4KSE1</accession>
<evidence type="ECO:0000256" key="1">
    <source>
        <dbReference type="ARBA" id="ARBA00004236"/>
    </source>
</evidence>
<dbReference type="Proteomes" id="UP001143747">
    <property type="component" value="Unassembled WGS sequence"/>
</dbReference>
<comment type="caution">
    <text evidence="7">The sequence shown here is derived from an EMBL/GenBank/DDBJ whole genome shotgun (WGS) entry which is preliminary data.</text>
</comment>
<evidence type="ECO:0000313" key="7">
    <source>
        <dbReference type="EMBL" id="MDE4907117.1"/>
    </source>
</evidence>
<keyword evidence="2" id="KW-1003">Cell membrane</keyword>
<dbReference type="Pfam" id="PF00535">
    <property type="entry name" value="Glycos_transf_2"/>
    <property type="match status" value="1"/>
</dbReference>
<dbReference type="InterPro" id="IPR001173">
    <property type="entry name" value="Glyco_trans_2-like"/>
</dbReference>
<dbReference type="EMBL" id="JAKELO010000002">
    <property type="protein sequence ID" value="MDE4907117.1"/>
    <property type="molecule type" value="Genomic_DNA"/>
</dbReference>
<organism evidence="7 8">
    <name type="scientific">Methanogenium marinum</name>
    <dbReference type="NCBI Taxonomy" id="348610"/>
    <lineage>
        <taxon>Archaea</taxon>
        <taxon>Methanobacteriati</taxon>
        <taxon>Methanobacteriota</taxon>
        <taxon>Stenosarchaea group</taxon>
        <taxon>Methanomicrobia</taxon>
        <taxon>Methanomicrobiales</taxon>
        <taxon>Methanomicrobiaceae</taxon>
        <taxon>Methanogenium</taxon>
    </lineage>
</organism>
<keyword evidence="4" id="KW-0808">Transferase</keyword>
<reference evidence="7" key="1">
    <citation type="submission" date="2022-01" db="EMBL/GenBank/DDBJ databases">
        <title>Draft genome of Methanogenium marinum DSM 15558.</title>
        <authorList>
            <person name="Chen S.-C."/>
            <person name="You Y.-T."/>
        </authorList>
    </citation>
    <scope>NUCLEOTIDE SEQUENCE</scope>
    <source>
        <strain evidence="7">DSM 15558</strain>
    </source>
</reference>
<dbReference type="PANTHER" id="PTHR43646:SF2">
    <property type="entry name" value="GLYCOSYLTRANSFERASE 2-LIKE DOMAIN-CONTAINING PROTEIN"/>
    <property type="match status" value="1"/>
</dbReference>
<feature type="domain" description="Glycosyltransferase 2-like" evidence="6">
    <location>
        <begin position="4"/>
        <end position="162"/>
    </location>
</feature>
<evidence type="ECO:0000256" key="5">
    <source>
        <dbReference type="ARBA" id="ARBA00023136"/>
    </source>
</evidence>
<dbReference type="SUPFAM" id="SSF53448">
    <property type="entry name" value="Nucleotide-diphospho-sugar transferases"/>
    <property type="match status" value="1"/>
</dbReference>